<feature type="transmembrane region" description="Helical" evidence="10">
    <location>
        <begin position="29"/>
        <end position="50"/>
    </location>
</feature>
<dbReference type="GO" id="GO:0004930">
    <property type="term" value="F:G protein-coupled receptor activity"/>
    <property type="evidence" value="ECO:0007669"/>
    <property type="project" value="UniProtKB-KW"/>
</dbReference>
<sequence length="202" mass="22562">MIIGIGLLLTLVAIPALYSLVQNEHVASIYVINLLISDLLQFCCMIADVAQPASLKIFYYIYLYSLAASVCFMVGIALERYLVIVFPVWYRCRRTIKTSVVICVMAWALSAFHPIAQCFSFNNIMKTIDIVFLLLPLPPLIFFLVGTLKALSTSISVPADEKRRIVGTLVLVLLIYTLLFLPNTILAVLNRMESIDVISIPV</sequence>
<feature type="transmembrane region" description="Helical" evidence="10">
    <location>
        <begin position="128"/>
        <end position="145"/>
    </location>
</feature>
<dbReference type="PROSITE" id="PS50262">
    <property type="entry name" value="G_PROTEIN_RECEP_F1_2"/>
    <property type="match status" value="1"/>
</dbReference>
<evidence type="ECO:0000256" key="10">
    <source>
        <dbReference type="SAM" id="Phobius"/>
    </source>
</evidence>
<feature type="transmembrane region" description="Helical" evidence="10">
    <location>
        <begin position="98"/>
        <end position="116"/>
    </location>
</feature>
<dbReference type="Gene3D" id="1.20.1070.10">
    <property type="entry name" value="Rhodopsin 7-helix transmembrane proteins"/>
    <property type="match status" value="1"/>
</dbReference>
<dbReference type="GO" id="GO:0005886">
    <property type="term" value="C:plasma membrane"/>
    <property type="evidence" value="ECO:0007669"/>
    <property type="project" value="TreeGrafter"/>
</dbReference>
<dbReference type="Proteomes" id="UP000465112">
    <property type="component" value="Chromosome 8"/>
</dbReference>
<dbReference type="InterPro" id="IPR000276">
    <property type="entry name" value="GPCR_Rhodpsn"/>
</dbReference>
<keyword evidence="4 9" id="KW-0297">G-protein coupled receptor</keyword>
<proteinExistence type="inferred from homology"/>
<dbReference type="GO" id="GO:0007200">
    <property type="term" value="P:phospholipase C-activating G protein-coupled receptor signaling pathway"/>
    <property type="evidence" value="ECO:0007669"/>
    <property type="project" value="TreeGrafter"/>
</dbReference>
<comment type="similarity">
    <text evidence="9">Belongs to the G-protein coupled receptor 1 family.</text>
</comment>
<evidence type="ECO:0000256" key="8">
    <source>
        <dbReference type="ARBA" id="ARBA00023224"/>
    </source>
</evidence>
<evidence type="ECO:0000256" key="9">
    <source>
        <dbReference type="RuleBase" id="RU000688"/>
    </source>
</evidence>
<evidence type="ECO:0000256" key="3">
    <source>
        <dbReference type="ARBA" id="ARBA00022989"/>
    </source>
</evidence>
<dbReference type="InterPro" id="IPR017452">
    <property type="entry name" value="GPCR_Rhodpsn_7TM"/>
</dbReference>
<keyword evidence="8 9" id="KW-0807">Transducer</keyword>
<dbReference type="Pfam" id="PF00001">
    <property type="entry name" value="7tm_1"/>
    <property type="match status" value="1"/>
</dbReference>
<dbReference type="SUPFAM" id="SSF81321">
    <property type="entry name" value="Family A G protein-coupled receptor-like"/>
    <property type="match status" value="1"/>
</dbReference>
<comment type="subcellular location">
    <subcellularLocation>
        <location evidence="1">Membrane</location>
        <topology evidence="1">Multi-pass membrane protein</topology>
    </subcellularLocation>
</comment>
<organism evidence="12 13">
    <name type="scientific">Perca fluviatilis</name>
    <name type="common">European perch</name>
    <dbReference type="NCBI Taxonomy" id="8168"/>
    <lineage>
        <taxon>Eukaryota</taxon>
        <taxon>Metazoa</taxon>
        <taxon>Chordata</taxon>
        <taxon>Craniata</taxon>
        <taxon>Vertebrata</taxon>
        <taxon>Euteleostomi</taxon>
        <taxon>Actinopterygii</taxon>
        <taxon>Neopterygii</taxon>
        <taxon>Teleostei</taxon>
        <taxon>Neoteleostei</taxon>
        <taxon>Acanthomorphata</taxon>
        <taxon>Eupercaria</taxon>
        <taxon>Perciformes</taxon>
        <taxon>Percoidei</taxon>
        <taxon>Percidae</taxon>
        <taxon>Percinae</taxon>
        <taxon>Perca</taxon>
    </lineage>
</organism>
<dbReference type="AlphaFoldDB" id="A0A6A5FCN4"/>
<dbReference type="PANTHER" id="PTHR24232:SF85">
    <property type="entry name" value="G-PROTEIN COUPLED RECEPTOR 4"/>
    <property type="match status" value="1"/>
</dbReference>
<feature type="transmembrane region" description="Helical" evidence="10">
    <location>
        <begin position="57"/>
        <end position="78"/>
    </location>
</feature>
<comment type="caution">
    <text evidence="12">The sequence shown here is derived from an EMBL/GenBank/DDBJ whole genome shotgun (WGS) entry which is preliminary data.</text>
</comment>
<feature type="domain" description="G-protein coupled receptors family 1 profile" evidence="11">
    <location>
        <begin position="1"/>
        <end position="202"/>
    </location>
</feature>
<dbReference type="PROSITE" id="PS00237">
    <property type="entry name" value="G_PROTEIN_RECEP_F1_1"/>
    <property type="match status" value="1"/>
</dbReference>
<keyword evidence="6 9" id="KW-0675">Receptor</keyword>
<evidence type="ECO:0000259" key="11">
    <source>
        <dbReference type="PROSITE" id="PS50262"/>
    </source>
</evidence>
<dbReference type="EMBL" id="VHII01000008">
    <property type="protein sequence ID" value="KAF1387324.1"/>
    <property type="molecule type" value="Genomic_DNA"/>
</dbReference>
<evidence type="ECO:0000256" key="5">
    <source>
        <dbReference type="ARBA" id="ARBA00023136"/>
    </source>
</evidence>
<gene>
    <name evidence="12" type="ORF">PFLUV_G00104250</name>
</gene>
<accession>A0A6A5FCN4</accession>
<protein>
    <recommendedName>
        <fullName evidence="11">G-protein coupled receptors family 1 profile domain-containing protein</fullName>
    </recommendedName>
</protein>
<dbReference type="PRINTS" id="PR00237">
    <property type="entry name" value="GPCRRHODOPSN"/>
</dbReference>
<reference evidence="12 13" key="1">
    <citation type="submission" date="2019-06" db="EMBL/GenBank/DDBJ databases">
        <title>A chromosome-scale genome assembly of the European perch, Perca fluviatilis.</title>
        <authorList>
            <person name="Roques C."/>
            <person name="Zahm M."/>
            <person name="Cabau C."/>
            <person name="Klopp C."/>
            <person name="Bouchez O."/>
            <person name="Donnadieu C."/>
            <person name="Kuhl H."/>
            <person name="Gislard M."/>
            <person name="Guendouz S."/>
            <person name="Journot L."/>
            <person name="Haffray P."/>
            <person name="Bestin A."/>
            <person name="Morvezen R."/>
            <person name="Feron R."/>
            <person name="Wen M."/>
            <person name="Jouanno E."/>
            <person name="Herpin A."/>
            <person name="Schartl M."/>
            <person name="Postlethwait J."/>
            <person name="Schaerlinger B."/>
            <person name="Chardard D."/>
            <person name="Lecocq T."/>
            <person name="Poncet C."/>
            <person name="Jaffrelo L."/>
            <person name="Lampietro C."/>
            <person name="Guiguen Y."/>
        </authorList>
    </citation>
    <scope>NUCLEOTIDE SEQUENCE [LARGE SCALE GENOMIC DNA]</scope>
    <source>
        <tissue evidence="12">Blood</tissue>
    </source>
</reference>
<dbReference type="PANTHER" id="PTHR24232">
    <property type="entry name" value="G-PROTEIN COUPLED RECEPTOR"/>
    <property type="match status" value="1"/>
</dbReference>
<dbReference type="GO" id="GO:0035025">
    <property type="term" value="P:positive regulation of Rho protein signal transduction"/>
    <property type="evidence" value="ECO:0007669"/>
    <property type="project" value="TreeGrafter"/>
</dbReference>
<evidence type="ECO:0000256" key="1">
    <source>
        <dbReference type="ARBA" id="ARBA00004141"/>
    </source>
</evidence>
<evidence type="ECO:0000256" key="7">
    <source>
        <dbReference type="ARBA" id="ARBA00023180"/>
    </source>
</evidence>
<evidence type="ECO:0000256" key="6">
    <source>
        <dbReference type="ARBA" id="ARBA00023170"/>
    </source>
</evidence>
<evidence type="ECO:0000313" key="12">
    <source>
        <dbReference type="EMBL" id="KAF1387324.1"/>
    </source>
</evidence>
<keyword evidence="7" id="KW-0325">Glycoprotein</keyword>
<feature type="transmembrane region" description="Helical" evidence="10">
    <location>
        <begin position="165"/>
        <end position="189"/>
    </location>
</feature>
<name>A0A6A5FCN4_PERFL</name>
<evidence type="ECO:0000256" key="4">
    <source>
        <dbReference type="ARBA" id="ARBA00023040"/>
    </source>
</evidence>
<keyword evidence="2 9" id="KW-0812">Transmembrane</keyword>
<evidence type="ECO:0000256" key="2">
    <source>
        <dbReference type="ARBA" id="ARBA00022692"/>
    </source>
</evidence>
<keyword evidence="5 10" id="KW-0472">Membrane</keyword>
<evidence type="ECO:0000313" key="13">
    <source>
        <dbReference type="Proteomes" id="UP000465112"/>
    </source>
</evidence>
<keyword evidence="3 10" id="KW-1133">Transmembrane helix</keyword>
<keyword evidence="13" id="KW-1185">Reference proteome</keyword>